<evidence type="ECO:0000256" key="3">
    <source>
        <dbReference type="ARBA" id="ARBA00022516"/>
    </source>
</evidence>
<dbReference type="Gene3D" id="1.20.120.1760">
    <property type="match status" value="1"/>
</dbReference>
<dbReference type="PANTHER" id="PTHR14269">
    <property type="entry name" value="CDP-DIACYLGLYCEROL--GLYCEROL-3-PHOSPHATE 3-PHOSPHATIDYLTRANSFERASE-RELATED"/>
    <property type="match status" value="1"/>
</dbReference>
<feature type="transmembrane region" description="Helical" evidence="12">
    <location>
        <begin position="127"/>
        <end position="148"/>
    </location>
</feature>
<dbReference type="PIRSF" id="PIRSF000847">
    <property type="entry name" value="Phos_ph_gly_syn"/>
    <property type="match status" value="1"/>
</dbReference>
<protein>
    <submittedName>
        <fullName evidence="13">CDP-diacylglycerol--glycerol-3-phosphate 3-phosphatidyltransferase (Phosphatidylglycerophosphate synthase) (PGP synthase)</fullName>
    </submittedName>
</protein>
<evidence type="ECO:0000256" key="12">
    <source>
        <dbReference type="SAM" id="Phobius"/>
    </source>
</evidence>
<evidence type="ECO:0000256" key="9">
    <source>
        <dbReference type="ARBA" id="ARBA00023209"/>
    </source>
</evidence>
<dbReference type="InterPro" id="IPR004570">
    <property type="entry name" value="Phosphatidylglycerol_P_synth"/>
</dbReference>
<dbReference type="Pfam" id="PF01066">
    <property type="entry name" value="CDP-OH_P_transf"/>
    <property type="match status" value="1"/>
</dbReference>
<keyword evidence="3" id="KW-0444">Lipid biosynthesis</keyword>
<evidence type="ECO:0000313" key="13">
    <source>
        <dbReference type="EMBL" id="CAK9037509.1"/>
    </source>
</evidence>
<comment type="similarity">
    <text evidence="2 11">Belongs to the CDP-alcohol phosphatidyltransferase class-I family.</text>
</comment>
<dbReference type="Proteomes" id="UP001642464">
    <property type="component" value="Unassembled WGS sequence"/>
</dbReference>
<reference evidence="13 14" key="1">
    <citation type="submission" date="2024-02" db="EMBL/GenBank/DDBJ databases">
        <authorList>
            <person name="Chen Y."/>
            <person name="Shah S."/>
            <person name="Dougan E. K."/>
            <person name="Thang M."/>
            <person name="Chan C."/>
        </authorList>
    </citation>
    <scope>NUCLEOTIDE SEQUENCE [LARGE SCALE GENOMIC DNA]</scope>
</reference>
<dbReference type="PROSITE" id="PS00379">
    <property type="entry name" value="CDP_ALCOHOL_P_TRANSF"/>
    <property type="match status" value="1"/>
</dbReference>
<sequence>MATATDGIVWNVPNRLSAARIGLSLLCFVAICLEWYLLGLVFFLLSAATDWLDGWWARKYNQITQLGRILDPFADKVLICGTFILLGAAADSLIPAWVAVLVTARELLVTALRSLIEGRSMDFSAKWAGKVKMVVQCLAVALSLWRLYRLQSGLDTSPTFDNLLVFVVIAAVISTVYSGWGYVKLAIDMLLDTGEAGK</sequence>
<keyword evidence="6 12" id="KW-1133">Transmembrane helix</keyword>
<keyword evidence="10" id="KW-1208">Phospholipid metabolism</keyword>
<name>A0ABP0LHB6_9DINO</name>
<evidence type="ECO:0000256" key="5">
    <source>
        <dbReference type="ARBA" id="ARBA00022692"/>
    </source>
</evidence>
<evidence type="ECO:0000256" key="11">
    <source>
        <dbReference type="RuleBase" id="RU003750"/>
    </source>
</evidence>
<comment type="subcellular location">
    <subcellularLocation>
        <location evidence="1">Membrane</location>
        <topology evidence="1">Multi-pass membrane protein</topology>
    </subcellularLocation>
</comment>
<organism evidence="13 14">
    <name type="scientific">Durusdinium trenchii</name>
    <dbReference type="NCBI Taxonomy" id="1381693"/>
    <lineage>
        <taxon>Eukaryota</taxon>
        <taxon>Sar</taxon>
        <taxon>Alveolata</taxon>
        <taxon>Dinophyceae</taxon>
        <taxon>Suessiales</taxon>
        <taxon>Symbiodiniaceae</taxon>
        <taxon>Durusdinium</taxon>
    </lineage>
</organism>
<gene>
    <name evidence="13" type="ORF">SCF082_LOCUS22201</name>
</gene>
<feature type="transmembrane region" description="Helical" evidence="12">
    <location>
        <begin position="21"/>
        <end position="52"/>
    </location>
</feature>
<keyword evidence="14" id="KW-1185">Reference proteome</keyword>
<keyword evidence="5 12" id="KW-0812">Transmembrane</keyword>
<comment type="caution">
    <text evidence="13">The sequence shown here is derived from an EMBL/GenBank/DDBJ whole genome shotgun (WGS) entry which is preliminary data.</text>
</comment>
<evidence type="ECO:0000256" key="1">
    <source>
        <dbReference type="ARBA" id="ARBA00004141"/>
    </source>
</evidence>
<dbReference type="InterPro" id="IPR043130">
    <property type="entry name" value="CDP-OH_PTrfase_TM_dom"/>
</dbReference>
<dbReference type="InterPro" id="IPR000462">
    <property type="entry name" value="CDP-OH_P_trans"/>
</dbReference>
<keyword evidence="9" id="KW-0594">Phospholipid biosynthesis</keyword>
<keyword evidence="8 12" id="KW-0472">Membrane</keyword>
<dbReference type="InterPro" id="IPR048254">
    <property type="entry name" value="CDP_ALCOHOL_P_TRANSF_CS"/>
</dbReference>
<dbReference type="PANTHER" id="PTHR14269:SF62">
    <property type="entry name" value="CDP-DIACYLGLYCEROL--GLYCEROL-3-PHOSPHATE 3-PHOSPHATIDYLTRANSFERASE 1, CHLOROPLASTIC"/>
    <property type="match status" value="1"/>
</dbReference>
<dbReference type="EMBL" id="CAXAMM010015891">
    <property type="protein sequence ID" value="CAK9037509.1"/>
    <property type="molecule type" value="Genomic_DNA"/>
</dbReference>
<dbReference type="NCBIfam" id="TIGR00560">
    <property type="entry name" value="pgsA"/>
    <property type="match status" value="1"/>
</dbReference>
<feature type="transmembrane region" description="Helical" evidence="12">
    <location>
        <begin position="73"/>
        <end position="90"/>
    </location>
</feature>
<evidence type="ECO:0000256" key="8">
    <source>
        <dbReference type="ARBA" id="ARBA00023136"/>
    </source>
</evidence>
<evidence type="ECO:0000256" key="4">
    <source>
        <dbReference type="ARBA" id="ARBA00022679"/>
    </source>
</evidence>
<evidence type="ECO:0000256" key="6">
    <source>
        <dbReference type="ARBA" id="ARBA00022989"/>
    </source>
</evidence>
<dbReference type="InterPro" id="IPR050324">
    <property type="entry name" value="CDP-alcohol_PTase-I"/>
</dbReference>
<evidence type="ECO:0000256" key="2">
    <source>
        <dbReference type="ARBA" id="ARBA00010441"/>
    </source>
</evidence>
<evidence type="ECO:0000313" key="14">
    <source>
        <dbReference type="Proteomes" id="UP001642464"/>
    </source>
</evidence>
<feature type="transmembrane region" description="Helical" evidence="12">
    <location>
        <begin position="163"/>
        <end position="183"/>
    </location>
</feature>
<evidence type="ECO:0000256" key="10">
    <source>
        <dbReference type="ARBA" id="ARBA00023264"/>
    </source>
</evidence>
<accession>A0ABP0LHB6</accession>
<proteinExistence type="inferred from homology"/>
<evidence type="ECO:0000256" key="7">
    <source>
        <dbReference type="ARBA" id="ARBA00023098"/>
    </source>
</evidence>
<keyword evidence="4 11" id="KW-0808">Transferase</keyword>
<keyword evidence="7" id="KW-0443">Lipid metabolism</keyword>